<dbReference type="EMBL" id="CM037617">
    <property type="protein sequence ID" value="KAH8004625.1"/>
    <property type="molecule type" value="Genomic_DNA"/>
</dbReference>
<dbReference type="Proteomes" id="UP000827872">
    <property type="component" value="Linkage Group LG04"/>
</dbReference>
<evidence type="ECO:0000313" key="1">
    <source>
        <dbReference type="EMBL" id="KAH8004625.1"/>
    </source>
</evidence>
<name>A0ACB8FH94_9SAUR</name>
<comment type="caution">
    <text evidence="1">The sequence shown here is derived from an EMBL/GenBank/DDBJ whole genome shotgun (WGS) entry which is preliminary data.</text>
</comment>
<proteinExistence type="predicted"/>
<protein>
    <submittedName>
        <fullName evidence="1">Uncharacterized protein</fullName>
    </submittedName>
</protein>
<evidence type="ECO:0000313" key="2">
    <source>
        <dbReference type="Proteomes" id="UP000827872"/>
    </source>
</evidence>
<organism evidence="1 2">
    <name type="scientific">Sphaerodactylus townsendi</name>
    <dbReference type="NCBI Taxonomy" id="933632"/>
    <lineage>
        <taxon>Eukaryota</taxon>
        <taxon>Metazoa</taxon>
        <taxon>Chordata</taxon>
        <taxon>Craniata</taxon>
        <taxon>Vertebrata</taxon>
        <taxon>Euteleostomi</taxon>
        <taxon>Lepidosauria</taxon>
        <taxon>Squamata</taxon>
        <taxon>Bifurcata</taxon>
        <taxon>Gekkota</taxon>
        <taxon>Sphaerodactylidae</taxon>
        <taxon>Sphaerodactylus</taxon>
    </lineage>
</organism>
<reference evidence="1" key="1">
    <citation type="submission" date="2021-08" db="EMBL/GenBank/DDBJ databases">
        <title>The first chromosome-level gecko genome reveals the dynamic sex chromosomes of Neotropical dwarf geckos (Sphaerodactylidae: Sphaerodactylus).</title>
        <authorList>
            <person name="Pinto B.J."/>
            <person name="Keating S.E."/>
            <person name="Gamble T."/>
        </authorList>
    </citation>
    <scope>NUCLEOTIDE SEQUENCE</scope>
    <source>
        <strain evidence="1">TG3544</strain>
    </source>
</reference>
<gene>
    <name evidence="1" type="ORF">K3G42_015815</name>
</gene>
<keyword evidence="2" id="KW-1185">Reference proteome</keyword>
<accession>A0ACB8FH94</accession>
<sequence length="925" mass="105116">MTAVLITAMEGYGKNANPLKFRIPKKKANMQSDEIRIQSPLSRLTDAHHWDYPLKEWKLETRNNLYHTNCNRKRRCEKYHINDDATTLGQPKVMLTNVLKTEVGRKYIKTHPITDANLSHVVKLQSTQQTSSSADSIEIWQILSSPHQSLFISKRQPKVTLTNVLRTRTGRKYVQTHLLADANLSDASNLQSDEEPSSSVASLESCQKISSQQSCILSKRSHRYGRFHRRSNDHLWKPCKDIESSSAVPTLRRCDVVLEDCSIQNKERECQDRRTKDSKNASPGLRETCFQNNECRKRRGEDFSSQRSVFSRRKSSLPSKEQSTEPVEPPGQERNPQQENILQSLELDCYETFTTANQDTAVTCPGESCSKISPKRKQHSVVSKDVQISPPVSSPKKQEGNTAVPSEEPGTILKKNKQMTESAEPIVVSSDEEESAEAKYTKLCLQTTKGHLPESKETEQGYVLPLSEELSQGLIENKTEQASTESPTLKATSNCMTSEQADFALDVKSAVVFIGKYKGTATGCIRFSTSYIKIPFEALNKNVDLLIDTRHFKKIGLWTDHKDSSTSRSDTVIFLWLSSNYVEQIENQIGTSVLNKNAVKSTEFLFLKLSQSLTEGEQVILNKIILEISKKNSTPDLIDFFPWKQAVLLLQDISAEECSFFDDCNMLLQELKKSTTVLEELQPQESKLSPTKPSYCLLQKQSGGKYSFSISSAKEDEWKEFQDTRPVQCLMVYPPPPAKGGLGVTREDLECLDYGEFLNDVIIDFYLKSHWYIAIICFPWLEEVVYEDCLDPCSLQSPTPQFPVHLETKTETVRTETVLVFSDNRNDEEMDMNSHLQLNDNGQPERLSPASGSISSKAMYPHFGFPEGKFHTEYSSSLERSPIVNFEVPLHLDRWFPRQAVRNKREEIRDLILQLHLQQQRGSKS</sequence>